<dbReference type="NCBIfam" id="TIGR01866">
    <property type="entry name" value="cas_Csn2"/>
    <property type="match status" value="1"/>
</dbReference>
<dbReference type="Pfam" id="PF09711">
    <property type="entry name" value="Cas_Csn2"/>
    <property type="match status" value="1"/>
</dbReference>
<dbReference type="EMBL" id="JACHHI010000001">
    <property type="protein sequence ID" value="MBB6477023.1"/>
    <property type="molecule type" value="Genomic_DNA"/>
</dbReference>
<evidence type="ECO:0000313" key="1">
    <source>
        <dbReference type="EMBL" id="MBB6477023.1"/>
    </source>
</evidence>
<dbReference type="GeneID" id="93485331"/>
<dbReference type="Gene3D" id="3.40.50.11940">
    <property type="match status" value="2"/>
</dbReference>
<reference evidence="1 2" key="1">
    <citation type="submission" date="2020-08" db="EMBL/GenBank/DDBJ databases">
        <title>Genomic Encyclopedia of Type Strains, Phase IV (KMG-IV): sequencing the most valuable type-strain genomes for metagenomic binning, comparative biology and taxonomic classification.</title>
        <authorList>
            <person name="Goeker M."/>
        </authorList>
    </citation>
    <scope>NUCLEOTIDE SEQUENCE [LARGE SCALE GENOMIC DNA]</scope>
    <source>
        <strain evidence="1 2">DSM 21255</strain>
    </source>
</reference>
<dbReference type="Proteomes" id="UP000591941">
    <property type="component" value="Unassembled WGS sequence"/>
</dbReference>
<dbReference type="InterPro" id="IPR038600">
    <property type="entry name" value="Csn2_sf"/>
</dbReference>
<dbReference type="InterPro" id="IPR010146">
    <property type="entry name" value="CRISPR-assoc_prot_Csn2-typ"/>
</dbReference>
<comment type="caution">
    <text evidence="1">The sequence shown here is derived from an EMBL/GenBank/DDBJ whole genome shotgun (WGS) entry which is preliminary data.</text>
</comment>
<dbReference type="RefSeq" id="WP_159822132.1">
    <property type="nucleotide sequence ID" value="NZ_CABWNB010000001.1"/>
</dbReference>
<sequence>MILSHPVFDSSIDLAHNNLVVLEHPLLYRTLVAELIAQNEGEMGRFLLTENYEEKSIGKYLSIIHNPFQLCENDHKMRIALYKFLEKEVQTLDFEYYKEVEAKIFQFLQHVNMQSAYPLTMADSISMTDIFKLGQLQLELTKDSVPERLYEYIRALHRLAGAQCVVMYNVRNIFTNTEAEVFLKEISEQEISVLFLERSVPPIVTKYEKLYIVDQDLCEIS</sequence>
<evidence type="ECO:0000313" key="2">
    <source>
        <dbReference type="Proteomes" id="UP000591941"/>
    </source>
</evidence>
<gene>
    <name evidence="1" type="ORF">HNR45_000045</name>
</gene>
<name>A0A841QZX3_9FIRM</name>
<keyword evidence="2" id="KW-1185">Reference proteome</keyword>
<accession>A0A841QZX3</accession>
<organism evidence="1 2">
    <name type="scientific">Negativicoccus succinicivorans</name>
    <dbReference type="NCBI Taxonomy" id="620903"/>
    <lineage>
        <taxon>Bacteria</taxon>
        <taxon>Bacillati</taxon>
        <taxon>Bacillota</taxon>
        <taxon>Negativicutes</taxon>
        <taxon>Veillonellales</taxon>
        <taxon>Veillonellaceae</taxon>
        <taxon>Negativicoccus</taxon>
    </lineage>
</organism>
<protein>
    <submittedName>
        <fullName evidence="1">CRISPR type II-A-associated protein Csn2</fullName>
    </submittedName>
</protein>
<dbReference type="AlphaFoldDB" id="A0A841QZX3"/>
<proteinExistence type="predicted"/>
<dbReference type="OrthoDB" id="1701909at2"/>